<dbReference type="InterPro" id="IPR036047">
    <property type="entry name" value="F-box-like_dom_sf"/>
</dbReference>
<organism evidence="2 3">
    <name type="scientific">Cephalotus follicularis</name>
    <name type="common">Albany pitcher plant</name>
    <dbReference type="NCBI Taxonomy" id="3775"/>
    <lineage>
        <taxon>Eukaryota</taxon>
        <taxon>Viridiplantae</taxon>
        <taxon>Streptophyta</taxon>
        <taxon>Embryophyta</taxon>
        <taxon>Tracheophyta</taxon>
        <taxon>Spermatophyta</taxon>
        <taxon>Magnoliopsida</taxon>
        <taxon>eudicotyledons</taxon>
        <taxon>Gunneridae</taxon>
        <taxon>Pentapetalae</taxon>
        <taxon>rosids</taxon>
        <taxon>fabids</taxon>
        <taxon>Oxalidales</taxon>
        <taxon>Cephalotaceae</taxon>
        <taxon>Cephalotus</taxon>
    </lineage>
</organism>
<dbReference type="InterPro" id="IPR001810">
    <property type="entry name" value="F-box_dom"/>
</dbReference>
<dbReference type="EMBL" id="BDDD01001448">
    <property type="protein sequence ID" value="GAV76072.1"/>
    <property type="molecule type" value="Genomic_DNA"/>
</dbReference>
<feature type="domain" description="F-box" evidence="1">
    <location>
        <begin position="6"/>
        <end position="50"/>
    </location>
</feature>
<dbReference type="OrthoDB" id="591557at2759"/>
<dbReference type="InterPro" id="IPR050796">
    <property type="entry name" value="SCF_F-box_component"/>
</dbReference>
<evidence type="ECO:0000313" key="2">
    <source>
        <dbReference type="EMBL" id="GAV76072.1"/>
    </source>
</evidence>
<dbReference type="FunCoup" id="A0A1Q3C7K4">
    <property type="interactions" value="507"/>
</dbReference>
<name>A0A1Q3C7K4_CEPFO</name>
<dbReference type="Proteomes" id="UP000187406">
    <property type="component" value="Unassembled WGS sequence"/>
</dbReference>
<evidence type="ECO:0000313" key="3">
    <source>
        <dbReference type="Proteomes" id="UP000187406"/>
    </source>
</evidence>
<protein>
    <submittedName>
        <fullName evidence="2">F-box-like domain-containing protein</fullName>
    </submittedName>
</protein>
<dbReference type="Gene3D" id="1.20.1280.50">
    <property type="match status" value="1"/>
</dbReference>
<keyword evidence="3" id="KW-1185">Reference proteome</keyword>
<dbReference type="PROSITE" id="PS50181">
    <property type="entry name" value="FBOX"/>
    <property type="match status" value="1"/>
</dbReference>
<dbReference type="AlphaFoldDB" id="A0A1Q3C7K4"/>
<reference evidence="3" key="1">
    <citation type="submission" date="2016-04" db="EMBL/GenBank/DDBJ databases">
        <title>Cephalotus genome sequencing.</title>
        <authorList>
            <person name="Fukushima K."/>
            <person name="Hasebe M."/>
            <person name="Fang X."/>
        </authorList>
    </citation>
    <scope>NUCLEOTIDE SEQUENCE [LARGE SCALE GENOMIC DNA]</scope>
    <source>
        <strain evidence="3">cv. St1</strain>
    </source>
</reference>
<dbReference type="InParanoid" id="A0A1Q3C7K4"/>
<dbReference type="PANTHER" id="PTHR31672:SF13">
    <property type="entry name" value="F-BOX PROTEIN CPR30-LIKE"/>
    <property type="match status" value="1"/>
</dbReference>
<comment type="caution">
    <text evidence="2">The sequence shown here is derived from an EMBL/GenBank/DDBJ whole genome shotgun (WGS) entry which is preliminary data.</text>
</comment>
<evidence type="ECO:0000259" key="1">
    <source>
        <dbReference type="PROSITE" id="PS50181"/>
    </source>
</evidence>
<dbReference type="SUPFAM" id="SSF81383">
    <property type="entry name" value="F-box domain"/>
    <property type="match status" value="1"/>
</dbReference>
<accession>A0A1Q3C7K4</accession>
<gene>
    <name evidence="2" type="ORF">CFOL_v3_19547</name>
</gene>
<proteinExistence type="predicted"/>
<dbReference type="STRING" id="3775.A0A1Q3C7K4"/>
<sequence length="187" mass="21955">MQLGKKLGFEGLPYDIVVEILVKLSVKCLMRLRCTSKVWYKLLTTLWTDPGFMESHLSHATKNPGYLVAIYDRYYSRINKNHIYYAEEVACNLEATRIHKELGNEVERLASSGGLMAYYNTMERYFYICNPVIGEHIRVPPYTNYKHYYSWGFGYSWSTKEYKIVKFGYEGVISQFNPLWCDVYIGL</sequence>
<dbReference type="Pfam" id="PF12937">
    <property type="entry name" value="F-box-like"/>
    <property type="match status" value="1"/>
</dbReference>
<dbReference type="PANTHER" id="PTHR31672">
    <property type="entry name" value="BNACNNG10540D PROTEIN"/>
    <property type="match status" value="1"/>
</dbReference>